<dbReference type="EMBL" id="BMWH01000005">
    <property type="protein sequence ID" value="GGZ81494.1"/>
    <property type="molecule type" value="Genomic_DNA"/>
</dbReference>
<protein>
    <submittedName>
        <fullName evidence="1">Uncharacterized protein</fullName>
    </submittedName>
</protein>
<reference evidence="1" key="2">
    <citation type="submission" date="2020-09" db="EMBL/GenBank/DDBJ databases">
        <authorList>
            <person name="Sun Q."/>
            <person name="Ohkuma M."/>
        </authorList>
    </citation>
    <scope>NUCLEOTIDE SEQUENCE</scope>
    <source>
        <strain evidence="1">JCM 5016</strain>
    </source>
</reference>
<sequence>MTVYGRAELLGSRTVLAASASGRPGRSCGAPTRWAPACRAAACRAGWRRSSAPRPTAVPTEEPQPAPLCAHRDVVNVRDVAEAVLVAAERPVAGRVFTFGCFTLGCFTLGRGRAVGVRAGRSTA</sequence>
<name>A0A918V9H1_9ACTN</name>
<reference evidence="1" key="1">
    <citation type="journal article" date="2014" name="Int. J. Syst. Evol. Microbiol.">
        <title>Complete genome sequence of Corynebacterium casei LMG S-19264T (=DSM 44701T), isolated from a smear-ripened cheese.</title>
        <authorList>
            <consortium name="US DOE Joint Genome Institute (JGI-PGF)"/>
            <person name="Walter F."/>
            <person name="Albersmeier A."/>
            <person name="Kalinowski J."/>
            <person name="Ruckert C."/>
        </authorList>
    </citation>
    <scope>NUCLEOTIDE SEQUENCE</scope>
    <source>
        <strain evidence="1">JCM 5016</strain>
    </source>
</reference>
<evidence type="ECO:0000313" key="1">
    <source>
        <dbReference type="EMBL" id="GGZ81494.1"/>
    </source>
</evidence>
<dbReference type="Proteomes" id="UP000623010">
    <property type="component" value="Unassembled WGS sequence"/>
</dbReference>
<comment type="caution">
    <text evidence="1">The sequence shown here is derived from an EMBL/GenBank/DDBJ whole genome shotgun (WGS) entry which is preliminary data.</text>
</comment>
<keyword evidence="2" id="KW-1185">Reference proteome</keyword>
<proteinExistence type="predicted"/>
<accession>A0A918V9H1</accession>
<organism evidence="1 2">
    <name type="scientific">Streptomyces echinoruber</name>
    <dbReference type="NCBI Taxonomy" id="68898"/>
    <lineage>
        <taxon>Bacteria</taxon>
        <taxon>Bacillati</taxon>
        <taxon>Actinomycetota</taxon>
        <taxon>Actinomycetes</taxon>
        <taxon>Kitasatosporales</taxon>
        <taxon>Streptomycetaceae</taxon>
        <taxon>Streptomyces</taxon>
    </lineage>
</organism>
<gene>
    <name evidence="1" type="ORF">GCM10010389_19050</name>
</gene>
<evidence type="ECO:0000313" key="2">
    <source>
        <dbReference type="Proteomes" id="UP000623010"/>
    </source>
</evidence>
<dbReference type="RefSeq" id="WP_190056919.1">
    <property type="nucleotide sequence ID" value="NZ_BMWH01000005.1"/>
</dbReference>
<dbReference type="AlphaFoldDB" id="A0A918V9H1"/>